<keyword evidence="1" id="KW-0812">Transmembrane</keyword>
<keyword evidence="3" id="KW-1185">Reference proteome</keyword>
<name>A0A246BB88_9FLAO</name>
<feature type="transmembrane region" description="Helical" evidence="1">
    <location>
        <begin position="6"/>
        <end position="26"/>
    </location>
</feature>
<organism evidence="2 3">
    <name type="scientific">Kaistella haifensis DSM 19056</name>
    <dbReference type="NCBI Taxonomy" id="1450526"/>
    <lineage>
        <taxon>Bacteria</taxon>
        <taxon>Pseudomonadati</taxon>
        <taxon>Bacteroidota</taxon>
        <taxon>Flavobacteriia</taxon>
        <taxon>Flavobacteriales</taxon>
        <taxon>Weeksellaceae</taxon>
        <taxon>Chryseobacterium group</taxon>
        <taxon>Kaistella</taxon>
    </lineage>
</organism>
<reference evidence="2 3" key="1">
    <citation type="submission" date="2017-05" db="EMBL/GenBank/DDBJ databases">
        <title>Genome of Chryseobacterium haifense.</title>
        <authorList>
            <person name="Newman J.D."/>
        </authorList>
    </citation>
    <scope>NUCLEOTIDE SEQUENCE [LARGE SCALE GENOMIC DNA]</scope>
    <source>
        <strain evidence="2 3">DSM 19056</strain>
    </source>
</reference>
<keyword evidence="1" id="KW-1133">Transmembrane helix</keyword>
<protein>
    <submittedName>
        <fullName evidence="2">Uncharacterized protein</fullName>
    </submittedName>
</protein>
<dbReference type="Proteomes" id="UP000197587">
    <property type="component" value="Unassembled WGS sequence"/>
</dbReference>
<evidence type="ECO:0000256" key="1">
    <source>
        <dbReference type="SAM" id="Phobius"/>
    </source>
</evidence>
<evidence type="ECO:0000313" key="3">
    <source>
        <dbReference type="Proteomes" id="UP000197587"/>
    </source>
</evidence>
<keyword evidence="1" id="KW-0472">Membrane</keyword>
<dbReference type="AlphaFoldDB" id="A0A246BB88"/>
<gene>
    <name evidence="2" type="ORF">AP75_03585</name>
</gene>
<proteinExistence type="predicted"/>
<accession>A0A246BB88</accession>
<comment type="caution">
    <text evidence="2">The sequence shown here is derived from an EMBL/GenBank/DDBJ whole genome shotgun (WGS) entry which is preliminary data.</text>
</comment>
<evidence type="ECO:0000313" key="2">
    <source>
        <dbReference type="EMBL" id="OWK98944.1"/>
    </source>
</evidence>
<dbReference type="EMBL" id="JASZ02000004">
    <property type="protein sequence ID" value="OWK98944.1"/>
    <property type="molecule type" value="Genomic_DNA"/>
</dbReference>
<sequence>MNLEIWKLVNLIMLSLIWFLVLYFTAKEAKVFSEMQRRYAFKGCWGSYGICGKFHPLKNHDFKDKKKSYRTL</sequence>